<feature type="compositionally biased region" description="Basic and acidic residues" evidence="1">
    <location>
        <begin position="44"/>
        <end position="59"/>
    </location>
</feature>
<protein>
    <submittedName>
        <fullName evidence="2">TonB-dependent outer membrane receptor</fullName>
    </submittedName>
</protein>
<feature type="region of interest" description="Disordered" evidence="1">
    <location>
        <begin position="39"/>
        <end position="59"/>
    </location>
</feature>
<comment type="caution">
    <text evidence="2">The sequence shown here is derived from an EMBL/GenBank/DDBJ whole genome shotgun (WGS) entry which is preliminary data.</text>
</comment>
<accession>T1C662</accession>
<dbReference type="EMBL" id="AUZX01007112">
    <property type="protein sequence ID" value="EQD60774.1"/>
    <property type="molecule type" value="Genomic_DNA"/>
</dbReference>
<reference evidence="2" key="1">
    <citation type="submission" date="2013-08" db="EMBL/GenBank/DDBJ databases">
        <authorList>
            <person name="Mendez C."/>
            <person name="Richter M."/>
            <person name="Ferrer M."/>
            <person name="Sanchez J."/>
        </authorList>
    </citation>
    <scope>NUCLEOTIDE SEQUENCE</scope>
</reference>
<keyword evidence="2" id="KW-0675">Receptor</keyword>
<proteinExistence type="predicted"/>
<evidence type="ECO:0000313" key="2">
    <source>
        <dbReference type="EMBL" id="EQD60774.1"/>
    </source>
</evidence>
<sequence>MGVAAAPLPKLYPKGITMKHKFLVAAIATALFMPMGSALAQDQDAQKQDREVERARKEGKQLDKVVVTGSLIPQAQIETASPVITITAAQMQREG</sequence>
<name>T1C662_9ZZZZ</name>
<evidence type="ECO:0000256" key="1">
    <source>
        <dbReference type="SAM" id="MobiDB-lite"/>
    </source>
</evidence>
<dbReference type="AlphaFoldDB" id="T1C662"/>
<feature type="non-terminal residue" evidence="2">
    <location>
        <position position="95"/>
    </location>
</feature>
<organism evidence="2">
    <name type="scientific">mine drainage metagenome</name>
    <dbReference type="NCBI Taxonomy" id="410659"/>
    <lineage>
        <taxon>unclassified sequences</taxon>
        <taxon>metagenomes</taxon>
        <taxon>ecological metagenomes</taxon>
    </lineage>
</organism>
<reference evidence="2" key="2">
    <citation type="journal article" date="2014" name="ISME J.">
        <title>Microbial stratification in low pH oxic and suboxic macroscopic growths along an acid mine drainage.</title>
        <authorList>
            <person name="Mendez-Garcia C."/>
            <person name="Mesa V."/>
            <person name="Sprenger R.R."/>
            <person name="Richter M."/>
            <person name="Diez M.S."/>
            <person name="Solano J."/>
            <person name="Bargiela R."/>
            <person name="Golyshina O.V."/>
            <person name="Manteca A."/>
            <person name="Ramos J.L."/>
            <person name="Gallego J.R."/>
            <person name="Llorente I."/>
            <person name="Martins Dos Santos V.A."/>
            <person name="Jensen O.N."/>
            <person name="Pelaez A.I."/>
            <person name="Sanchez J."/>
            <person name="Ferrer M."/>
        </authorList>
    </citation>
    <scope>NUCLEOTIDE SEQUENCE</scope>
</reference>
<dbReference type="SUPFAM" id="SSF56935">
    <property type="entry name" value="Porins"/>
    <property type="match status" value="1"/>
</dbReference>
<gene>
    <name evidence="2" type="ORF">B1A_09989</name>
</gene>